<gene>
    <name evidence="2" type="ORF">GCM10023153_05440</name>
</gene>
<evidence type="ECO:0000256" key="1">
    <source>
        <dbReference type="SAM" id="MobiDB-lite"/>
    </source>
</evidence>
<reference evidence="3" key="1">
    <citation type="journal article" date="2019" name="Int. J. Syst. Evol. Microbiol.">
        <title>The Global Catalogue of Microorganisms (GCM) 10K type strain sequencing project: providing services to taxonomists for standard genome sequencing and annotation.</title>
        <authorList>
            <consortium name="The Broad Institute Genomics Platform"/>
            <consortium name="The Broad Institute Genome Sequencing Center for Infectious Disease"/>
            <person name="Wu L."/>
            <person name="Ma J."/>
        </authorList>
    </citation>
    <scope>NUCLEOTIDE SEQUENCE [LARGE SCALE GENOMIC DNA]</scope>
    <source>
        <strain evidence="3">JCM 17738</strain>
    </source>
</reference>
<sequence>MGKNEKKQAPAEQEPDEDLTVNPPEAAPGPPEQEPPLRPDGYGSGV</sequence>
<evidence type="ECO:0000313" key="3">
    <source>
        <dbReference type="Proteomes" id="UP001500390"/>
    </source>
</evidence>
<protein>
    <submittedName>
        <fullName evidence="2">Uncharacterized protein</fullName>
    </submittedName>
</protein>
<feature type="compositionally biased region" description="Pro residues" evidence="1">
    <location>
        <begin position="25"/>
        <end position="38"/>
    </location>
</feature>
<name>A0ABP8JE76_9MICO</name>
<keyword evidence="3" id="KW-1185">Reference proteome</keyword>
<dbReference type="EMBL" id="BAABFX010000010">
    <property type="protein sequence ID" value="GAA4389323.1"/>
    <property type="molecule type" value="Genomic_DNA"/>
</dbReference>
<evidence type="ECO:0000313" key="2">
    <source>
        <dbReference type="EMBL" id="GAA4389323.1"/>
    </source>
</evidence>
<proteinExistence type="predicted"/>
<organism evidence="2 3">
    <name type="scientific">Ornithinibacter aureus</name>
    <dbReference type="NCBI Taxonomy" id="622664"/>
    <lineage>
        <taxon>Bacteria</taxon>
        <taxon>Bacillati</taxon>
        <taxon>Actinomycetota</taxon>
        <taxon>Actinomycetes</taxon>
        <taxon>Micrococcales</taxon>
        <taxon>Intrasporangiaceae</taxon>
        <taxon>Ornithinibacter</taxon>
    </lineage>
</organism>
<dbReference type="Proteomes" id="UP001500390">
    <property type="component" value="Unassembled WGS sequence"/>
</dbReference>
<comment type="caution">
    <text evidence="2">The sequence shown here is derived from an EMBL/GenBank/DDBJ whole genome shotgun (WGS) entry which is preliminary data.</text>
</comment>
<dbReference type="RefSeq" id="WP_159901418.1">
    <property type="nucleotide sequence ID" value="NZ_BAABFX010000010.1"/>
</dbReference>
<accession>A0ABP8JE76</accession>
<feature type="region of interest" description="Disordered" evidence="1">
    <location>
        <begin position="1"/>
        <end position="46"/>
    </location>
</feature>